<name>A0AAE0XGN0_9PEZI</name>
<gene>
    <name evidence="1" type="ORF">B0T22DRAFT_532441</name>
</gene>
<accession>A0AAE0XGN0</accession>
<evidence type="ECO:0000313" key="2">
    <source>
        <dbReference type="Proteomes" id="UP001270362"/>
    </source>
</evidence>
<organism evidence="1 2">
    <name type="scientific">Podospora appendiculata</name>
    <dbReference type="NCBI Taxonomy" id="314037"/>
    <lineage>
        <taxon>Eukaryota</taxon>
        <taxon>Fungi</taxon>
        <taxon>Dikarya</taxon>
        <taxon>Ascomycota</taxon>
        <taxon>Pezizomycotina</taxon>
        <taxon>Sordariomycetes</taxon>
        <taxon>Sordariomycetidae</taxon>
        <taxon>Sordariales</taxon>
        <taxon>Podosporaceae</taxon>
        <taxon>Podospora</taxon>
    </lineage>
</organism>
<sequence length="103" mass="11410">MSVSVAAASEVATCFLHAVCRAQITGCLLDKTGIKSNEDDKPRPISPIAFIRDKSVDKIGVMPQSSTLEVPHVVDRASRAYFLVIIYTLSRCRSLSRRWNKSE</sequence>
<reference evidence="1" key="1">
    <citation type="journal article" date="2023" name="Mol. Phylogenet. Evol.">
        <title>Genome-scale phylogeny and comparative genomics of the fungal order Sordariales.</title>
        <authorList>
            <person name="Hensen N."/>
            <person name="Bonometti L."/>
            <person name="Westerberg I."/>
            <person name="Brannstrom I.O."/>
            <person name="Guillou S."/>
            <person name="Cros-Aarteil S."/>
            <person name="Calhoun S."/>
            <person name="Haridas S."/>
            <person name="Kuo A."/>
            <person name="Mondo S."/>
            <person name="Pangilinan J."/>
            <person name="Riley R."/>
            <person name="LaButti K."/>
            <person name="Andreopoulos B."/>
            <person name="Lipzen A."/>
            <person name="Chen C."/>
            <person name="Yan M."/>
            <person name="Daum C."/>
            <person name="Ng V."/>
            <person name="Clum A."/>
            <person name="Steindorff A."/>
            <person name="Ohm R.A."/>
            <person name="Martin F."/>
            <person name="Silar P."/>
            <person name="Natvig D.O."/>
            <person name="Lalanne C."/>
            <person name="Gautier V."/>
            <person name="Ament-Velasquez S.L."/>
            <person name="Kruys A."/>
            <person name="Hutchinson M.I."/>
            <person name="Powell A.J."/>
            <person name="Barry K."/>
            <person name="Miller A.N."/>
            <person name="Grigoriev I.V."/>
            <person name="Debuchy R."/>
            <person name="Gladieux P."/>
            <person name="Hiltunen Thoren M."/>
            <person name="Johannesson H."/>
        </authorList>
    </citation>
    <scope>NUCLEOTIDE SEQUENCE</scope>
    <source>
        <strain evidence="1">CBS 314.62</strain>
    </source>
</reference>
<proteinExistence type="predicted"/>
<reference evidence="1" key="2">
    <citation type="submission" date="2023-06" db="EMBL/GenBank/DDBJ databases">
        <authorList>
            <consortium name="Lawrence Berkeley National Laboratory"/>
            <person name="Haridas S."/>
            <person name="Hensen N."/>
            <person name="Bonometti L."/>
            <person name="Westerberg I."/>
            <person name="Brannstrom I.O."/>
            <person name="Guillou S."/>
            <person name="Cros-Aarteil S."/>
            <person name="Calhoun S."/>
            <person name="Kuo A."/>
            <person name="Mondo S."/>
            <person name="Pangilinan J."/>
            <person name="Riley R."/>
            <person name="Labutti K."/>
            <person name="Andreopoulos B."/>
            <person name="Lipzen A."/>
            <person name="Chen C."/>
            <person name="Yanf M."/>
            <person name="Daum C."/>
            <person name="Ng V."/>
            <person name="Clum A."/>
            <person name="Steindorff A."/>
            <person name="Ohm R."/>
            <person name="Martin F."/>
            <person name="Silar P."/>
            <person name="Natvig D."/>
            <person name="Lalanne C."/>
            <person name="Gautier V."/>
            <person name="Ament-Velasquez S.L."/>
            <person name="Kruys A."/>
            <person name="Hutchinson M.I."/>
            <person name="Powell A.J."/>
            <person name="Barry K."/>
            <person name="Miller A.N."/>
            <person name="Grigoriev I.V."/>
            <person name="Debuchy R."/>
            <person name="Gladieux P."/>
            <person name="Thoren M.H."/>
            <person name="Johannesson H."/>
        </authorList>
    </citation>
    <scope>NUCLEOTIDE SEQUENCE</scope>
    <source>
        <strain evidence="1">CBS 314.62</strain>
    </source>
</reference>
<dbReference type="AlphaFoldDB" id="A0AAE0XGN0"/>
<evidence type="ECO:0000313" key="1">
    <source>
        <dbReference type="EMBL" id="KAK3693104.1"/>
    </source>
</evidence>
<keyword evidence="2" id="KW-1185">Reference proteome</keyword>
<protein>
    <submittedName>
        <fullName evidence="1">Uncharacterized protein</fullName>
    </submittedName>
</protein>
<dbReference type="EMBL" id="JAULSO010000001">
    <property type="protein sequence ID" value="KAK3693104.1"/>
    <property type="molecule type" value="Genomic_DNA"/>
</dbReference>
<dbReference type="Proteomes" id="UP001270362">
    <property type="component" value="Unassembled WGS sequence"/>
</dbReference>
<comment type="caution">
    <text evidence="1">The sequence shown here is derived from an EMBL/GenBank/DDBJ whole genome shotgun (WGS) entry which is preliminary data.</text>
</comment>